<sequence length="83" mass="9234">MPSKSTGWPRLTPKQLGCTHRSATEAMHLFDWDAVNDSTPPPTDARNVYNAYHPACSRCGVTIGQIVENHERLVAKATNQEKE</sequence>
<proteinExistence type="predicted"/>
<dbReference type="AlphaFoldDB" id="A0A0F9UXQ0"/>
<reference evidence="1" key="1">
    <citation type="journal article" date="2015" name="Nature">
        <title>Complex archaea that bridge the gap between prokaryotes and eukaryotes.</title>
        <authorList>
            <person name="Spang A."/>
            <person name="Saw J.H."/>
            <person name="Jorgensen S.L."/>
            <person name="Zaremba-Niedzwiedzka K."/>
            <person name="Martijn J."/>
            <person name="Lind A.E."/>
            <person name="van Eijk R."/>
            <person name="Schleper C."/>
            <person name="Guy L."/>
            <person name="Ettema T.J."/>
        </authorList>
    </citation>
    <scope>NUCLEOTIDE SEQUENCE</scope>
</reference>
<name>A0A0F9UXQ0_9ZZZZ</name>
<accession>A0A0F9UXQ0</accession>
<protein>
    <submittedName>
        <fullName evidence="1">Uncharacterized protein</fullName>
    </submittedName>
</protein>
<gene>
    <name evidence="1" type="ORF">LCGC14_0552110</name>
</gene>
<dbReference type="EMBL" id="LAZR01000763">
    <property type="protein sequence ID" value="KKN58398.1"/>
    <property type="molecule type" value="Genomic_DNA"/>
</dbReference>
<evidence type="ECO:0000313" key="1">
    <source>
        <dbReference type="EMBL" id="KKN58398.1"/>
    </source>
</evidence>
<organism evidence="1">
    <name type="scientific">marine sediment metagenome</name>
    <dbReference type="NCBI Taxonomy" id="412755"/>
    <lineage>
        <taxon>unclassified sequences</taxon>
        <taxon>metagenomes</taxon>
        <taxon>ecological metagenomes</taxon>
    </lineage>
</organism>
<comment type="caution">
    <text evidence="1">The sequence shown here is derived from an EMBL/GenBank/DDBJ whole genome shotgun (WGS) entry which is preliminary data.</text>
</comment>